<dbReference type="PROSITE" id="PS50928">
    <property type="entry name" value="ABC_TM1"/>
    <property type="match status" value="1"/>
</dbReference>
<dbReference type="InterPro" id="IPR035906">
    <property type="entry name" value="MetI-like_sf"/>
</dbReference>
<feature type="transmembrane region" description="Helical" evidence="9">
    <location>
        <begin position="14"/>
        <end position="38"/>
    </location>
</feature>
<evidence type="ECO:0000256" key="7">
    <source>
        <dbReference type="ARBA" id="ARBA00022989"/>
    </source>
</evidence>
<feature type="transmembrane region" description="Helical" evidence="9">
    <location>
        <begin position="186"/>
        <end position="207"/>
    </location>
</feature>
<proteinExistence type="inferred from homology"/>
<dbReference type="CDD" id="cd06261">
    <property type="entry name" value="TM_PBP2"/>
    <property type="match status" value="1"/>
</dbReference>
<accession>A0A7T1ALX5</accession>
<evidence type="ECO:0000256" key="8">
    <source>
        <dbReference type="ARBA" id="ARBA00023136"/>
    </source>
</evidence>
<dbReference type="Pfam" id="PF00528">
    <property type="entry name" value="BPD_transp_1"/>
    <property type="match status" value="1"/>
</dbReference>
<dbReference type="InterPro" id="IPR000515">
    <property type="entry name" value="MetI-like"/>
</dbReference>
<keyword evidence="12" id="KW-1185">Reference proteome</keyword>
<comment type="similarity">
    <text evidence="2 9">Belongs to the binding-protein-dependent transport system permease family. CysTW subfamily.</text>
</comment>
<dbReference type="NCBIfam" id="TIGR00974">
    <property type="entry name" value="3a0107s02c"/>
    <property type="match status" value="1"/>
</dbReference>
<keyword evidence="5 9" id="KW-1003">Cell membrane</keyword>
<evidence type="ECO:0000256" key="9">
    <source>
        <dbReference type="RuleBase" id="RU363043"/>
    </source>
</evidence>
<organism evidence="11 12">
    <name type="scientific">Atribacter laminatus</name>
    <dbReference type="NCBI Taxonomy" id="2847778"/>
    <lineage>
        <taxon>Bacteria</taxon>
        <taxon>Pseudomonadati</taxon>
        <taxon>Atribacterota</taxon>
        <taxon>Atribacteria</taxon>
        <taxon>Atribacterales</taxon>
        <taxon>Atribacteraceae</taxon>
        <taxon>Atribacter</taxon>
    </lineage>
</organism>
<keyword evidence="7 9" id="KW-1133">Transmembrane helix</keyword>
<dbReference type="PANTHER" id="PTHR43470">
    <property type="entry name" value="PHOSPHATE TRANSPORT SYSTEM PERMEASE PROTEIN PSTA-RELATED"/>
    <property type="match status" value="1"/>
</dbReference>
<feature type="domain" description="ABC transmembrane type-1" evidence="10">
    <location>
        <begin position="67"/>
        <end position="275"/>
    </location>
</feature>
<dbReference type="KEGG" id="alam:RT761_01563"/>
<dbReference type="Gene3D" id="1.10.3720.10">
    <property type="entry name" value="MetI-like"/>
    <property type="match status" value="1"/>
</dbReference>
<keyword evidence="4" id="KW-0813">Transport</keyword>
<keyword evidence="8 9" id="KW-0472">Membrane</keyword>
<evidence type="ECO:0000313" key="12">
    <source>
        <dbReference type="Proteomes" id="UP000594463"/>
    </source>
</evidence>
<dbReference type="GO" id="GO:0035435">
    <property type="term" value="P:phosphate ion transmembrane transport"/>
    <property type="evidence" value="ECO:0007669"/>
    <property type="project" value="InterPro"/>
</dbReference>
<feature type="transmembrane region" description="Helical" evidence="9">
    <location>
        <begin position="256"/>
        <end position="278"/>
    </location>
</feature>
<dbReference type="Proteomes" id="UP000594463">
    <property type="component" value="Chromosome"/>
</dbReference>
<evidence type="ECO:0000256" key="1">
    <source>
        <dbReference type="ARBA" id="ARBA00004651"/>
    </source>
</evidence>
<protein>
    <recommendedName>
        <fullName evidence="3 9">Phosphate transport system permease protein PstA</fullName>
    </recommendedName>
</protein>
<evidence type="ECO:0000256" key="6">
    <source>
        <dbReference type="ARBA" id="ARBA00022692"/>
    </source>
</evidence>
<reference evidence="11 12" key="1">
    <citation type="journal article" date="2021" name="Nat. Commun.">
        <title>Isolation of a member of the candidate phylum Atribacteria reveals a unique cell membrane structure.</title>
        <authorList>
            <person name="Taiki K."/>
            <person name="Nobu M.K."/>
            <person name="Kusada H."/>
            <person name="Meng X.-Y."/>
            <person name="Hosoki N."/>
            <person name="Uematsu K."/>
            <person name="Yoshioka H."/>
            <person name="Kamagata Y."/>
            <person name="Tamaki H."/>
        </authorList>
    </citation>
    <scope>NUCLEOTIDE SEQUENCE [LARGE SCALE GENOMIC DNA]</scope>
    <source>
        <strain evidence="11 12">RT761</strain>
    </source>
</reference>
<feature type="transmembrane region" description="Helical" evidence="9">
    <location>
        <begin position="63"/>
        <end position="92"/>
    </location>
</feature>
<sequence>MDIRLKMKYISQKIWFFVFFLSIIIICFALGFIIYFLVARGYKVINWEFLTALPSRGMTEGGILPAIVGTLYLIIGSILVSLPLGVFSAVYLGEYAKPSTTVTLLRLAIHCLAGVPSVVFGLFGLGIFVKFFGFGVSLLSGSLTLGIMALPIVITSVEEALKTVPLSFREASLALGATKWVTIRRVVLPAALPGILTGLILSVGRVAGETAPILFTAAAFYARGLPRSIFDRVLALPYHIYGLMTEGTRPEKQIPIAYGTALVLLIMVLLVNFIAIYLRRRSRSARKW</sequence>
<evidence type="ECO:0000256" key="5">
    <source>
        <dbReference type="ARBA" id="ARBA00022475"/>
    </source>
</evidence>
<comment type="subcellular location">
    <subcellularLocation>
        <location evidence="1 9">Cell membrane</location>
        <topology evidence="1 9">Multi-pass membrane protein</topology>
    </subcellularLocation>
</comment>
<name>A0A7T1ALX5_ATRLM</name>
<dbReference type="InterPro" id="IPR005672">
    <property type="entry name" value="Phosphate_PstA"/>
</dbReference>
<feature type="transmembrane region" description="Helical" evidence="9">
    <location>
        <begin position="131"/>
        <end position="154"/>
    </location>
</feature>
<dbReference type="AlphaFoldDB" id="A0A7T1ALX5"/>
<evidence type="ECO:0000256" key="2">
    <source>
        <dbReference type="ARBA" id="ARBA00007069"/>
    </source>
</evidence>
<evidence type="ECO:0000256" key="3">
    <source>
        <dbReference type="ARBA" id="ARBA00016864"/>
    </source>
</evidence>
<evidence type="ECO:0000259" key="10">
    <source>
        <dbReference type="PROSITE" id="PS50928"/>
    </source>
</evidence>
<dbReference type="PANTHER" id="PTHR43470:SF3">
    <property type="entry name" value="PHOSPHATE TRANSPORT SYSTEM PERMEASE PROTEIN PSTA-RELATED"/>
    <property type="match status" value="1"/>
</dbReference>
<feature type="transmembrane region" description="Helical" evidence="9">
    <location>
        <begin position="104"/>
        <end position="125"/>
    </location>
</feature>
<dbReference type="GO" id="GO:0005886">
    <property type="term" value="C:plasma membrane"/>
    <property type="evidence" value="ECO:0007669"/>
    <property type="project" value="UniProtKB-SubCell"/>
</dbReference>
<keyword evidence="6 9" id="KW-0812">Transmembrane</keyword>
<dbReference type="SUPFAM" id="SSF161098">
    <property type="entry name" value="MetI-like"/>
    <property type="match status" value="1"/>
</dbReference>
<evidence type="ECO:0000256" key="4">
    <source>
        <dbReference type="ARBA" id="ARBA00022448"/>
    </source>
</evidence>
<dbReference type="GO" id="GO:0005315">
    <property type="term" value="F:phosphate transmembrane transporter activity"/>
    <property type="evidence" value="ECO:0007669"/>
    <property type="project" value="InterPro"/>
</dbReference>
<evidence type="ECO:0000313" key="11">
    <source>
        <dbReference type="EMBL" id="QPM68345.1"/>
    </source>
</evidence>
<gene>
    <name evidence="11" type="primary">pstA</name>
    <name evidence="11" type="ORF">RT761_01563</name>
</gene>
<dbReference type="EMBL" id="CP065383">
    <property type="protein sequence ID" value="QPM68345.1"/>
    <property type="molecule type" value="Genomic_DNA"/>
</dbReference>